<dbReference type="InterPro" id="IPR000073">
    <property type="entry name" value="AB_hydrolase_1"/>
</dbReference>
<dbReference type="InterPro" id="IPR050266">
    <property type="entry name" value="AB_hydrolase_sf"/>
</dbReference>
<dbReference type="Pfam" id="PF12697">
    <property type="entry name" value="Abhydrolase_6"/>
    <property type="match status" value="1"/>
</dbReference>
<organism evidence="2 3">
    <name type="scientific">Terriglobus albidus</name>
    <dbReference type="NCBI Taxonomy" id="1592106"/>
    <lineage>
        <taxon>Bacteria</taxon>
        <taxon>Pseudomonadati</taxon>
        <taxon>Acidobacteriota</taxon>
        <taxon>Terriglobia</taxon>
        <taxon>Terriglobales</taxon>
        <taxon>Acidobacteriaceae</taxon>
        <taxon>Terriglobus</taxon>
    </lineage>
</organism>
<dbReference type="EMBL" id="CP042806">
    <property type="protein sequence ID" value="QEE27356.1"/>
    <property type="molecule type" value="Genomic_DNA"/>
</dbReference>
<keyword evidence="2" id="KW-0378">Hydrolase</keyword>
<proteinExistence type="predicted"/>
<feature type="domain" description="AB hydrolase-1" evidence="1">
    <location>
        <begin position="14"/>
        <end position="246"/>
    </location>
</feature>
<dbReference type="GO" id="GO:0016787">
    <property type="term" value="F:hydrolase activity"/>
    <property type="evidence" value="ECO:0007669"/>
    <property type="project" value="UniProtKB-KW"/>
</dbReference>
<dbReference type="Proteomes" id="UP000321820">
    <property type="component" value="Chromosome"/>
</dbReference>
<sequence length="257" mass="28611">MTWVDDIGAGARSILFIHGHPFNRSMWQPQVDALRGRHRLVVPDLRGYGDSPVLPDGPVTQEQFASDLAEILDERKIRKTIVVGLSMGGQIAMEFGRRFPDRVEGMVLAATFAEAETQEGVADRFRTAERMERDGMALVGCEVLPRLIGKSSITAMPHLAASVYRMICATRPQSAAAAVRGRAMRRDYRDALRGFTFPCLIVVGDEDSYSSEAQGQTMKALIPRCRLEVLSRVGHLPNLEQPLRFNSLLEQFIARLD</sequence>
<reference evidence="2 3" key="1">
    <citation type="submission" date="2019-08" db="EMBL/GenBank/DDBJ databases">
        <title>Complete genome sequence of Terriglobus albidus strain ORNL.</title>
        <authorList>
            <person name="Podar M."/>
        </authorList>
    </citation>
    <scope>NUCLEOTIDE SEQUENCE [LARGE SCALE GENOMIC DNA]</scope>
    <source>
        <strain evidence="2 3">ORNL</strain>
    </source>
</reference>
<evidence type="ECO:0000313" key="3">
    <source>
        <dbReference type="Proteomes" id="UP000321820"/>
    </source>
</evidence>
<dbReference type="OrthoDB" id="252464at2"/>
<dbReference type="SUPFAM" id="SSF53474">
    <property type="entry name" value="alpha/beta-Hydrolases"/>
    <property type="match status" value="1"/>
</dbReference>
<dbReference type="InterPro" id="IPR029058">
    <property type="entry name" value="AB_hydrolase_fold"/>
</dbReference>
<dbReference type="Gene3D" id="3.40.50.1820">
    <property type="entry name" value="alpha/beta hydrolase"/>
    <property type="match status" value="1"/>
</dbReference>
<name>A0A5B9EBF9_9BACT</name>
<dbReference type="PRINTS" id="PR00111">
    <property type="entry name" value="ABHYDROLASE"/>
</dbReference>
<accession>A0A5B9EBF9</accession>
<protein>
    <submittedName>
        <fullName evidence="2">Alpha/beta fold hydrolase</fullName>
    </submittedName>
</protein>
<evidence type="ECO:0000313" key="2">
    <source>
        <dbReference type="EMBL" id="QEE27356.1"/>
    </source>
</evidence>
<dbReference type="AlphaFoldDB" id="A0A5B9EBF9"/>
<gene>
    <name evidence="2" type="ORF">FTW19_04610</name>
</gene>
<dbReference type="RefSeq" id="WP_147646548.1">
    <property type="nucleotide sequence ID" value="NZ_CP042806.1"/>
</dbReference>
<dbReference type="KEGG" id="talb:FTW19_04610"/>
<dbReference type="PANTHER" id="PTHR43798">
    <property type="entry name" value="MONOACYLGLYCEROL LIPASE"/>
    <property type="match status" value="1"/>
</dbReference>
<keyword evidence="3" id="KW-1185">Reference proteome</keyword>
<evidence type="ECO:0000259" key="1">
    <source>
        <dbReference type="Pfam" id="PF12697"/>
    </source>
</evidence>